<organism evidence="2 3">
    <name type="scientific">Isoptericola halotolerans</name>
    <dbReference type="NCBI Taxonomy" id="300560"/>
    <lineage>
        <taxon>Bacteria</taxon>
        <taxon>Bacillati</taxon>
        <taxon>Actinomycetota</taxon>
        <taxon>Actinomycetes</taxon>
        <taxon>Micrococcales</taxon>
        <taxon>Promicromonosporaceae</taxon>
        <taxon>Isoptericola</taxon>
    </lineage>
</organism>
<dbReference type="Proteomes" id="UP000757540">
    <property type="component" value="Unassembled WGS sequence"/>
</dbReference>
<evidence type="ECO:0008006" key="4">
    <source>
        <dbReference type="Google" id="ProtNLM"/>
    </source>
</evidence>
<dbReference type="RefSeq" id="WP_171781978.1">
    <property type="nucleotide sequence ID" value="NZ_BAAAML010000002.1"/>
</dbReference>
<dbReference type="EMBL" id="JABEZU010000001">
    <property type="protein sequence ID" value="NOV95706.1"/>
    <property type="molecule type" value="Genomic_DNA"/>
</dbReference>
<keyword evidence="3" id="KW-1185">Reference proteome</keyword>
<reference evidence="2 3" key="1">
    <citation type="submission" date="2020-05" db="EMBL/GenBank/DDBJ databases">
        <title>Genomic Encyclopedia of Type Strains, Phase III (KMG-III): the genomes of soil and plant-associated and newly described type strains.</title>
        <authorList>
            <person name="Whitman W."/>
        </authorList>
    </citation>
    <scope>NUCLEOTIDE SEQUENCE [LARGE SCALE GENOMIC DNA]</scope>
    <source>
        <strain evidence="2 3">KCTC 19046</strain>
    </source>
</reference>
<name>A0ABX1ZZ06_9MICO</name>
<evidence type="ECO:0000313" key="2">
    <source>
        <dbReference type="EMBL" id="NOV95706.1"/>
    </source>
</evidence>
<evidence type="ECO:0000256" key="1">
    <source>
        <dbReference type="SAM" id="MobiDB-lite"/>
    </source>
</evidence>
<protein>
    <recommendedName>
        <fullName evidence="4">PGAP1-like protein</fullName>
    </recommendedName>
</protein>
<sequence>MSRDPHETLVIVGGRALTRVDAGAVRACAVQLAETARALGVAAAASAFARSALDRDLWTPVHLGVTDPSRDGRVRWARGLADDAAVALALRADSCASLEMRLLIAAGLYEHAESMAERTMGAVVTFTAGTVGLAVTAAATDPVLGHPLRQAGRYGLAGVAARSDDPDVPHAPPTTVPSDVEPSGAGGVAGWVLRGVAPYVDEAVLGGGIGVAAGAPVRSGLDLSVDGAARVLSRAVWSVLPDVEVTVEPIAPDRFTGGLPAWHASCAGDVAEALARSADLYAHGSGIPGREAPGPPPGTIAVQRVEGADGAVSWTVLIPGTQEMLSAQNPFDVATDLDMMAQESADVMVAVEQALADAGAGPAEPVVLVGHSLGGIAATSLAASPAFRRRHPVGGVVTAGAPTATFRLPRGVPALHLENTEELVSSLDGRSAAEGEVGPDRVVVARDLSASDDPRDRAASGSVTQAHSMATHLRTLEQAQTVQNVQVAATAERIEAFLDGERAETTYYAVRRVRDGE</sequence>
<dbReference type="InterPro" id="IPR029058">
    <property type="entry name" value="AB_hydrolase_fold"/>
</dbReference>
<feature type="region of interest" description="Disordered" evidence="1">
    <location>
        <begin position="162"/>
        <end position="182"/>
    </location>
</feature>
<gene>
    <name evidence="2" type="ORF">HDG69_000259</name>
</gene>
<comment type="caution">
    <text evidence="2">The sequence shown here is derived from an EMBL/GenBank/DDBJ whole genome shotgun (WGS) entry which is preliminary data.</text>
</comment>
<dbReference type="Gene3D" id="3.40.50.1820">
    <property type="entry name" value="alpha/beta hydrolase"/>
    <property type="match status" value="1"/>
</dbReference>
<proteinExistence type="predicted"/>
<feature type="region of interest" description="Disordered" evidence="1">
    <location>
        <begin position="447"/>
        <end position="466"/>
    </location>
</feature>
<dbReference type="SUPFAM" id="SSF53474">
    <property type="entry name" value="alpha/beta-Hydrolases"/>
    <property type="match status" value="1"/>
</dbReference>
<evidence type="ECO:0000313" key="3">
    <source>
        <dbReference type="Proteomes" id="UP000757540"/>
    </source>
</evidence>
<accession>A0ABX1ZZ06</accession>